<name>E8RVX8_ASTEC</name>
<evidence type="ECO:0000256" key="1">
    <source>
        <dbReference type="SAM" id="Phobius"/>
    </source>
</evidence>
<feature type="transmembrane region" description="Helical" evidence="1">
    <location>
        <begin position="31"/>
        <end position="50"/>
    </location>
</feature>
<dbReference type="AlphaFoldDB" id="E8RVX8"/>
<dbReference type="HOGENOM" id="CLU_2230927_0_0_5"/>
<evidence type="ECO:0000313" key="2">
    <source>
        <dbReference type="EMBL" id="ADU15400.1"/>
    </source>
</evidence>
<keyword evidence="1" id="KW-1133">Transmembrane helix</keyword>
<sequence length="105" mass="11878">MRRHLCNALAATRQYLPGWSWSGLFHQLETAAIAFAVSIGLTLVVFGFQVDSWMHEWANFLRHYVGAAPVARAPVNLFLFAVYLTLFAVVWLSRRSKRKPDASLA</sequence>
<dbReference type="RefSeq" id="WP_013481213.1">
    <property type="nucleotide sequence ID" value="NC_014819.1"/>
</dbReference>
<geneLocation type="plasmid" evidence="2 3">
    <name>pASTEX02</name>
</geneLocation>
<organism evidence="2 3">
    <name type="scientific">Asticcacaulis excentricus (strain ATCC 15261 / DSM 4724 / KCTC 12464 / NCIMB 9791 / VKM B-1370 / CB 48)</name>
    <dbReference type="NCBI Taxonomy" id="573065"/>
    <lineage>
        <taxon>Bacteria</taxon>
        <taxon>Pseudomonadati</taxon>
        <taxon>Pseudomonadota</taxon>
        <taxon>Alphaproteobacteria</taxon>
        <taxon>Caulobacterales</taxon>
        <taxon>Caulobacteraceae</taxon>
        <taxon>Asticcacaulis</taxon>
    </lineage>
</organism>
<reference evidence="3" key="1">
    <citation type="submission" date="2010-12" db="EMBL/GenBank/DDBJ databases">
        <title>Complete sequence of plasmid 2 of Asticcacaulis excentricus CB 48.</title>
        <authorList>
            <consortium name="US DOE Joint Genome Institute"/>
            <person name="Lucas S."/>
            <person name="Copeland A."/>
            <person name="Lapidus A."/>
            <person name="Cheng J.-F."/>
            <person name="Bruce D."/>
            <person name="Goodwin L."/>
            <person name="Pitluck S."/>
            <person name="Teshima H."/>
            <person name="Davenport K."/>
            <person name="Detter J.C."/>
            <person name="Han C."/>
            <person name="Tapia R."/>
            <person name="Land M."/>
            <person name="Hauser L."/>
            <person name="Jeffries C."/>
            <person name="Kyrpides N."/>
            <person name="Ivanova N."/>
            <person name="Ovchinnikova G."/>
            <person name="Brun Y.V."/>
            <person name="Woyke T."/>
        </authorList>
    </citation>
    <scope>NUCLEOTIDE SEQUENCE [LARGE SCALE GENOMIC DNA]</scope>
    <source>
        <strain evidence="3">ATCC 15261 / DSM 4724 / KCTC 12464 / NCIMB 9791 / VKM B-1370 / CB 48</strain>
        <plasmid evidence="3">pASTEX02</plasmid>
    </source>
</reference>
<protein>
    <submittedName>
        <fullName evidence="2">Purine-cytosine permease-like transporter</fullName>
    </submittedName>
</protein>
<dbReference type="KEGG" id="aex:Astex_3790"/>
<evidence type="ECO:0000313" key="3">
    <source>
        <dbReference type="Proteomes" id="UP000001492"/>
    </source>
</evidence>
<dbReference type="Proteomes" id="UP000001492">
    <property type="component" value="Plasmid pASTEX02"/>
</dbReference>
<proteinExistence type="predicted"/>
<keyword evidence="1" id="KW-0812">Transmembrane</keyword>
<gene>
    <name evidence="2" type="ordered locus">Astex_3790</name>
</gene>
<dbReference type="EMBL" id="CP002398">
    <property type="protein sequence ID" value="ADU15400.1"/>
    <property type="molecule type" value="Genomic_DNA"/>
</dbReference>
<keyword evidence="3" id="KW-1185">Reference proteome</keyword>
<accession>E8RVX8</accession>
<feature type="transmembrane region" description="Helical" evidence="1">
    <location>
        <begin position="70"/>
        <end position="92"/>
    </location>
</feature>
<keyword evidence="2" id="KW-0614">Plasmid</keyword>
<keyword evidence="1" id="KW-0472">Membrane</keyword>
<dbReference type="OrthoDB" id="9834748at2"/>